<organism evidence="1 2">
    <name type="scientific">Cotesia glomerata</name>
    <name type="common">Lepidopteran parasitic wasp</name>
    <name type="synonym">Apanteles glomeratus</name>
    <dbReference type="NCBI Taxonomy" id="32391"/>
    <lineage>
        <taxon>Eukaryota</taxon>
        <taxon>Metazoa</taxon>
        <taxon>Ecdysozoa</taxon>
        <taxon>Arthropoda</taxon>
        <taxon>Hexapoda</taxon>
        <taxon>Insecta</taxon>
        <taxon>Pterygota</taxon>
        <taxon>Neoptera</taxon>
        <taxon>Endopterygota</taxon>
        <taxon>Hymenoptera</taxon>
        <taxon>Apocrita</taxon>
        <taxon>Ichneumonoidea</taxon>
        <taxon>Braconidae</taxon>
        <taxon>Microgastrinae</taxon>
        <taxon>Cotesia</taxon>
    </lineage>
</organism>
<dbReference type="AlphaFoldDB" id="A0AAV7I2A1"/>
<comment type="caution">
    <text evidence="1">The sequence shown here is derived from an EMBL/GenBank/DDBJ whole genome shotgun (WGS) entry which is preliminary data.</text>
</comment>
<dbReference type="EMBL" id="JAHXZJ010002609">
    <property type="protein sequence ID" value="KAH0540997.1"/>
    <property type="molecule type" value="Genomic_DNA"/>
</dbReference>
<gene>
    <name evidence="1" type="ORF">KQX54_020761</name>
</gene>
<protein>
    <submittedName>
        <fullName evidence="1">Uncharacterized protein</fullName>
    </submittedName>
</protein>
<keyword evidence="2" id="KW-1185">Reference proteome</keyword>
<name>A0AAV7I2A1_COTGL</name>
<dbReference type="Proteomes" id="UP000826195">
    <property type="component" value="Unassembled WGS sequence"/>
</dbReference>
<evidence type="ECO:0000313" key="1">
    <source>
        <dbReference type="EMBL" id="KAH0540997.1"/>
    </source>
</evidence>
<reference evidence="1 2" key="1">
    <citation type="journal article" date="2021" name="J. Hered.">
        <title>A chromosome-level genome assembly of the parasitoid wasp, Cotesia glomerata (Hymenoptera: Braconidae).</title>
        <authorList>
            <person name="Pinto B.J."/>
            <person name="Weis J.J."/>
            <person name="Gamble T."/>
            <person name="Ode P.J."/>
            <person name="Paul R."/>
            <person name="Zaspel J.M."/>
        </authorList>
    </citation>
    <scope>NUCLEOTIDE SEQUENCE [LARGE SCALE GENOMIC DNA]</scope>
    <source>
        <strain evidence="1">CgM1</strain>
    </source>
</reference>
<evidence type="ECO:0000313" key="2">
    <source>
        <dbReference type="Proteomes" id="UP000826195"/>
    </source>
</evidence>
<proteinExistence type="predicted"/>
<accession>A0AAV7I2A1</accession>
<sequence>MYLCVHLCSRDVRACYWNPASRIDFRTCQALHKSYCSSGIQLNLLPTKASGFAGLSNARNTHPITLDFYAPVCDEKQVSGL</sequence>